<comment type="caution">
    <text evidence="2">The sequence shown here is derived from an EMBL/GenBank/DDBJ whole genome shotgun (WGS) entry which is preliminary data.</text>
</comment>
<evidence type="ECO:0000256" key="1">
    <source>
        <dbReference type="SAM" id="Phobius"/>
    </source>
</evidence>
<gene>
    <name evidence="2" type="ORF">LWI28_002999</name>
</gene>
<sequence length="172" mass="19355">MTRTLLSMVHAPLNLWVEVALTSVYLINLLHMPTLEWSSPYFMLFRRNPSYSHLCIFWCACFPHLGSYVSNKLQPRSTEFIFLSKHVLAGSSPFATLELHHFNSPPAAVPYRPPTQLELTELPDHQQPVPTLAVTEIIAAPAPPCAAPAPPEPAAEVKIIKWFPKEHGWCPH</sequence>
<evidence type="ECO:0000313" key="3">
    <source>
        <dbReference type="Proteomes" id="UP001064489"/>
    </source>
</evidence>
<keyword evidence="1" id="KW-1133">Transmembrane helix</keyword>
<organism evidence="2 3">
    <name type="scientific">Acer negundo</name>
    <name type="common">Box elder</name>
    <dbReference type="NCBI Taxonomy" id="4023"/>
    <lineage>
        <taxon>Eukaryota</taxon>
        <taxon>Viridiplantae</taxon>
        <taxon>Streptophyta</taxon>
        <taxon>Embryophyta</taxon>
        <taxon>Tracheophyta</taxon>
        <taxon>Spermatophyta</taxon>
        <taxon>Magnoliopsida</taxon>
        <taxon>eudicotyledons</taxon>
        <taxon>Gunneridae</taxon>
        <taxon>Pentapetalae</taxon>
        <taxon>rosids</taxon>
        <taxon>malvids</taxon>
        <taxon>Sapindales</taxon>
        <taxon>Sapindaceae</taxon>
        <taxon>Hippocastanoideae</taxon>
        <taxon>Acereae</taxon>
        <taxon>Acer</taxon>
    </lineage>
</organism>
<proteinExistence type="predicted"/>
<protein>
    <submittedName>
        <fullName evidence="2">Uncharacterized protein</fullName>
    </submittedName>
</protein>
<reference evidence="2" key="2">
    <citation type="submission" date="2023-02" db="EMBL/GenBank/DDBJ databases">
        <authorList>
            <person name="Swenson N.G."/>
            <person name="Wegrzyn J.L."/>
            <person name="Mcevoy S.L."/>
        </authorList>
    </citation>
    <scope>NUCLEOTIDE SEQUENCE</scope>
    <source>
        <strain evidence="2">91603</strain>
        <tissue evidence="2">Leaf</tissue>
    </source>
</reference>
<dbReference type="AlphaFoldDB" id="A0AAD5NHY5"/>
<dbReference type="EMBL" id="JAJSOW010000106">
    <property type="protein sequence ID" value="KAI9159896.1"/>
    <property type="molecule type" value="Genomic_DNA"/>
</dbReference>
<accession>A0AAD5NHY5</accession>
<keyword evidence="3" id="KW-1185">Reference proteome</keyword>
<keyword evidence="1" id="KW-0812">Transmembrane</keyword>
<reference evidence="2" key="1">
    <citation type="journal article" date="2022" name="Plant J.">
        <title>Strategies of tolerance reflected in two North American maple genomes.</title>
        <authorList>
            <person name="McEvoy S.L."/>
            <person name="Sezen U.U."/>
            <person name="Trouern-Trend A."/>
            <person name="McMahon S.M."/>
            <person name="Schaberg P.G."/>
            <person name="Yang J."/>
            <person name="Wegrzyn J.L."/>
            <person name="Swenson N.G."/>
        </authorList>
    </citation>
    <scope>NUCLEOTIDE SEQUENCE</scope>
    <source>
        <strain evidence="2">91603</strain>
    </source>
</reference>
<feature type="transmembrane region" description="Helical" evidence="1">
    <location>
        <begin position="12"/>
        <end position="31"/>
    </location>
</feature>
<dbReference type="Proteomes" id="UP001064489">
    <property type="component" value="Chromosome 2"/>
</dbReference>
<name>A0AAD5NHY5_ACENE</name>
<keyword evidence="1" id="KW-0472">Membrane</keyword>
<evidence type="ECO:0000313" key="2">
    <source>
        <dbReference type="EMBL" id="KAI9159896.1"/>
    </source>
</evidence>